<protein>
    <recommendedName>
        <fullName evidence="3">Minor capsid protein</fullName>
    </recommendedName>
</protein>
<gene>
    <name evidence="1" type="ORF">DXA38_14350</name>
</gene>
<reference evidence="1 2" key="1">
    <citation type="submission" date="2018-08" db="EMBL/GenBank/DDBJ databases">
        <title>A genome reference for cultivated species of the human gut microbiota.</title>
        <authorList>
            <person name="Zou Y."/>
            <person name="Xue W."/>
            <person name="Luo G."/>
        </authorList>
    </citation>
    <scope>NUCLEOTIDE SEQUENCE [LARGE SCALE GENOMIC DNA]</scope>
    <source>
        <strain evidence="1 2">OF01-2LB</strain>
    </source>
</reference>
<dbReference type="Pfam" id="PF11114">
    <property type="entry name" value="Minor_capsid_2"/>
    <property type="match status" value="1"/>
</dbReference>
<name>A0A3E2VTE4_CLOIN</name>
<proteinExistence type="predicted"/>
<sequence>MSLIFWRSSQMSRFEFNEAKVKARLNSQTKRARRLLKSEIVKDTEKFVPMQSGYLKNSITNSIQNDDDFIIYNTPYSRFLYYGYVMIGKITHRPWARRGETKVKTDKRLNFGKVHPMACSHWFERSKALYKDNWLKIAKKVYRNGR</sequence>
<dbReference type="Proteomes" id="UP000260025">
    <property type="component" value="Unassembled WGS sequence"/>
</dbReference>
<dbReference type="AlphaFoldDB" id="A0A3E2VTE4"/>
<evidence type="ECO:0000313" key="1">
    <source>
        <dbReference type="EMBL" id="RGC14156.1"/>
    </source>
</evidence>
<evidence type="ECO:0000313" key="2">
    <source>
        <dbReference type="Proteomes" id="UP000260025"/>
    </source>
</evidence>
<accession>A0A3E2VTE4</accession>
<evidence type="ECO:0008006" key="3">
    <source>
        <dbReference type="Google" id="ProtNLM"/>
    </source>
</evidence>
<comment type="caution">
    <text evidence="1">The sequence shown here is derived from an EMBL/GenBank/DDBJ whole genome shotgun (WGS) entry which is preliminary data.</text>
</comment>
<organism evidence="1 2">
    <name type="scientific">Clostridium innocuum</name>
    <dbReference type="NCBI Taxonomy" id="1522"/>
    <lineage>
        <taxon>Bacteria</taxon>
        <taxon>Bacillati</taxon>
        <taxon>Bacillota</taxon>
        <taxon>Clostridia</taxon>
        <taxon>Eubacteriales</taxon>
        <taxon>Clostridiaceae</taxon>
        <taxon>Clostridium</taxon>
    </lineage>
</organism>
<dbReference type="EMBL" id="QVEV01000023">
    <property type="protein sequence ID" value="RGC14156.1"/>
    <property type="molecule type" value="Genomic_DNA"/>
</dbReference>
<dbReference type="InterPro" id="IPR021080">
    <property type="entry name" value="Minor_capsid_protein"/>
</dbReference>